<evidence type="ECO:0000256" key="2">
    <source>
        <dbReference type="ARBA" id="ARBA00022741"/>
    </source>
</evidence>
<evidence type="ECO:0000313" key="10">
    <source>
        <dbReference type="EMBL" id="CAI9097399.1"/>
    </source>
</evidence>
<feature type="repeat" description="Pumilio" evidence="6">
    <location>
        <begin position="467"/>
        <end position="506"/>
    </location>
</feature>
<keyword evidence="4" id="KW-0810">Translation regulation</keyword>
<organism evidence="10 11">
    <name type="scientific">Oldenlandia corymbosa var. corymbosa</name>
    <dbReference type="NCBI Taxonomy" id="529605"/>
    <lineage>
        <taxon>Eukaryota</taxon>
        <taxon>Viridiplantae</taxon>
        <taxon>Streptophyta</taxon>
        <taxon>Embryophyta</taxon>
        <taxon>Tracheophyta</taxon>
        <taxon>Spermatophyta</taxon>
        <taxon>Magnoliopsida</taxon>
        <taxon>eudicotyledons</taxon>
        <taxon>Gunneridae</taxon>
        <taxon>Pentapetalae</taxon>
        <taxon>asterids</taxon>
        <taxon>lamiids</taxon>
        <taxon>Gentianales</taxon>
        <taxon>Rubiaceae</taxon>
        <taxon>Rubioideae</taxon>
        <taxon>Spermacoceae</taxon>
        <taxon>Hedyotis-Oldenlandia complex</taxon>
        <taxon>Oldenlandia</taxon>
    </lineage>
</organism>
<reference evidence="10" key="1">
    <citation type="submission" date="2023-03" db="EMBL/GenBank/DDBJ databases">
        <authorList>
            <person name="Julca I."/>
        </authorList>
    </citation>
    <scope>NUCLEOTIDE SEQUENCE</scope>
</reference>
<feature type="compositionally biased region" description="Low complexity" evidence="8">
    <location>
        <begin position="77"/>
        <end position="89"/>
    </location>
</feature>
<dbReference type="InterPro" id="IPR029048">
    <property type="entry name" value="HSP70_C_sf"/>
</dbReference>
<keyword evidence="7" id="KW-0175">Coiled coil</keyword>
<dbReference type="SUPFAM" id="SSF48371">
    <property type="entry name" value="ARM repeat"/>
    <property type="match status" value="1"/>
</dbReference>
<dbReference type="Proteomes" id="UP001161247">
    <property type="component" value="Chromosome 3"/>
</dbReference>
<dbReference type="GO" id="GO:0003723">
    <property type="term" value="F:RNA binding"/>
    <property type="evidence" value="ECO:0007669"/>
    <property type="project" value="UniProtKB-KW"/>
</dbReference>
<dbReference type="InterPro" id="IPR001313">
    <property type="entry name" value="Pumilio_RNA-bd_rpt"/>
</dbReference>
<dbReference type="SUPFAM" id="SSF100920">
    <property type="entry name" value="Heat shock protein 70kD (HSP70), peptide-binding domain"/>
    <property type="match status" value="1"/>
</dbReference>
<dbReference type="InterPro" id="IPR011989">
    <property type="entry name" value="ARM-like"/>
</dbReference>
<dbReference type="EMBL" id="OX459120">
    <property type="protein sequence ID" value="CAI9097399.1"/>
    <property type="molecule type" value="Genomic_DNA"/>
</dbReference>
<evidence type="ECO:0000256" key="7">
    <source>
        <dbReference type="SAM" id="Coils"/>
    </source>
</evidence>
<feature type="region of interest" description="Disordered" evidence="8">
    <location>
        <begin position="72"/>
        <end position="108"/>
    </location>
</feature>
<dbReference type="Gene3D" id="3.30.420.40">
    <property type="match status" value="2"/>
</dbReference>
<protein>
    <submittedName>
        <fullName evidence="10">OLC1v1033814C1</fullName>
    </submittedName>
</protein>
<dbReference type="PANTHER" id="PTHR19375">
    <property type="entry name" value="HEAT SHOCK PROTEIN 70KDA"/>
    <property type="match status" value="1"/>
</dbReference>
<evidence type="ECO:0000256" key="3">
    <source>
        <dbReference type="ARBA" id="ARBA00022840"/>
    </source>
</evidence>
<dbReference type="Gene3D" id="2.60.34.10">
    <property type="entry name" value="Substrate Binding Domain Of DNAk, Chain A, domain 1"/>
    <property type="match status" value="1"/>
</dbReference>
<dbReference type="PROSITE" id="PS50303">
    <property type="entry name" value="PUM_HD"/>
    <property type="match status" value="1"/>
</dbReference>
<evidence type="ECO:0000259" key="9">
    <source>
        <dbReference type="PROSITE" id="PS50303"/>
    </source>
</evidence>
<keyword evidence="11" id="KW-1185">Reference proteome</keyword>
<gene>
    <name evidence="10" type="ORF">OLC1_LOCUS7893</name>
</gene>
<accession>A0AAV1CP07</accession>
<dbReference type="InterPro" id="IPR033133">
    <property type="entry name" value="PUM-HD"/>
</dbReference>
<dbReference type="SMART" id="SM00025">
    <property type="entry name" value="Pumilio"/>
    <property type="match status" value="5"/>
</dbReference>
<sequence>MDNRSQTLLLQTRQEPNNTLNVNNCFLNFGTFNIDDCKAPADHSDLKYSSVQIQKTPTPQTFPLGIYYKQSRERETTTTSSSSSSSSSSVNLPTSHENLDGYDANWSPINSLNPRKDIRARPNFCSNGGPGNSASQDSFFSTNSVPASPYPSSSCCLNSSIYGNQGLCYPSGMQYSSRSNPGFFSPGFQDQGMEAQAQPPPVYAQSCENSSDLPPGFNVLELAKCPVRSGYLRRILEQGRYVRVMLKQVVPLIFELMSDRNGSRVFDVLLDKCENCDLAAIVKKIASDSEAFVDSADKETGSRSIQRLIKRLKNTGFESTVATVLSKFAVRMMTHKIASHVIRQCFCSWGEPQNSALHDSLFRDFKELAMDPIGCLTINNWIDNTPGSRRPHLLGLVAKEARSLSRDPSGNFVVQHVLKLELESVNKAICLNLSGMFVELAQMKGGSHVVEKCLELSHLGREFVTEEISRNTRTLLILAKDQFGNYVVQKALMLAKSYSQRQATVDAGAIAGLLVMRDSNEPSLAAICHALESQKNTTASEGEKNVLVFDLGGGTLDVSIITIEENIFEVKATSGNNDLGGEDFNGRMVNHFVQEFKMRNGIDISIGNNFRALRRLRNSCERAKRSLSSTAQTTIAIDSLYDGIDFYSSITRSQFEEINLDLFRKCMEPLEKCLRDAGMERNSIHEVVLVGGSTQIPKIQELIQDFFQGRKLFSQSTVQPDEAVAYGAAVQAAILAGDDSSIQDLLLLDVIPRSLGVETIGGVMTVLVPRSTTIPTKKQALICVGGSAINVYEGERTRTRDNQMLGRFNLPGPSSNDPNKMILISFDLDARGILNVHVDGVHKEKESFTILGEGRLSKDEMERMIRDAQKYKFEDEQHKKAASAEKIEAKNALQNYAYNMKNMAKKIEDAIEERVQWLQCNQLAETDEFRDQLNELQTKCNSIIAEMYRRG</sequence>
<evidence type="ECO:0000256" key="8">
    <source>
        <dbReference type="SAM" id="MobiDB-lite"/>
    </source>
</evidence>
<name>A0AAV1CP07_OLDCO</name>
<dbReference type="SUPFAM" id="SSF100934">
    <property type="entry name" value="Heat shock protein 70kD (HSP70), C-terminal subdomain"/>
    <property type="match status" value="1"/>
</dbReference>
<dbReference type="GO" id="GO:0005524">
    <property type="term" value="F:ATP binding"/>
    <property type="evidence" value="ECO:0007669"/>
    <property type="project" value="UniProtKB-KW"/>
</dbReference>
<dbReference type="InterPro" id="IPR029047">
    <property type="entry name" value="HSP70_peptide-bd_sf"/>
</dbReference>
<evidence type="ECO:0000256" key="6">
    <source>
        <dbReference type="PROSITE-ProRule" id="PRU00317"/>
    </source>
</evidence>
<dbReference type="Gene3D" id="1.25.10.10">
    <property type="entry name" value="Leucine-rich Repeat Variant"/>
    <property type="match status" value="1"/>
</dbReference>
<dbReference type="PRINTS" id="PR00301">
    <property type="entry name" value="HEATSHOCK70"/>
</dbReference>
<proteinExistence type="predicted"/>
<feature type="coiled-coil region" evidence="7">
    <location>
        <begin position="893"/>
        <end position="946"/>
    </location>
</feature>
<dbReference type="GO" id="GO:0006417">
    <property type="term" value="P:regulation of translation"/>
    <property type="evidence" value="ECO:0007669"/>
    <property type="project" value="UniProtKB-KW"/>
</dbReference>
<dbReference type="PROSITE" id="PS50302">
    <property type="entry name" value="PUM"/>
    <property type="match status" value="1"/>
</dbReference>
<dbReference type="GO" id="GO:0140662">
    <property type="term" value="F:ATP-dependent protein folding chaperone"/>
    <property type="evidence" value="ECO:0007669"/>
    <property type="project" value="InterPro"/>
</dbReference>
<evidence type="ECO:0000256" key="1">
    <source>
        <dbReference type="ARBA" id="ARBA00022737"/>
    </source>
</evidence>
<dbReference type="InterPro" id="IPR043129">
    <property type="entry name" value="ATPase_NBD"/>
</dbReference>
<dbReference type="Pfam" id="PF00806">
    <property type="entry name" value="PUF"/>
    <property type="match status" value="4"/>
</dbReference>
<dbReference type="InterPro" id="IPR013126">
    <property type="entry name" value="Hsp_70_fam"/>
</dbReference>
<dbReference type="InterPro" id="IPR018181">
    <property type="entry name" value="Heat_shock_70_CS"/>
</dbReference>
<dbReference type="Pfam" id="PF00012">
    <property type="entry name" value="HSP70"/>
    <property type="match status" value="1"/>
</dbReference>
<keyword evidence="5" id="KW-0694">RNA-binding</keyword>
<evidence type="ECO:0000256" key="5">
    <source>
        <dbReference type="ARBA" id="ARBA00022884"/>
    </source>
</evidence>
<dbReference type="SUPFAM" id="SSF53067">
    <property type="entry name" value="Actin-like ATPase domain"/>
    <property type="match status" value="1"/>
</dbReference>
<dbReference type="Gene3D" id="1.20.1270.10">
    <property type="match status" value="1"/>
</dbReference>
<evidence type="ECO:0000256" key="4">
    <source>
        <dbReference type="ARBA" id="ARBA00022845"/>
    </source>
</evidence>
<keyword evidence="3" id="KW-0067">ATP-binding</keyword>
<feature type="domain" description="PUM-HD" evidence="9">
    <location>
        <begin position="188"/>
        <end position="535"/>
    </location>
</feature>
<dbReference type="FunFam" id="3.90.640.10:FF:000002">
    <property type="entry name" value="Heat shock 70 kDa"/>
    <property type="match status" value="1"/>
</dbReference>
<keyword evidence="2" id="KW-0547">Nucleotide-binding</keyword>
<dbReference type="PROSITE" id="PS01036">
    <property type="entry name" value="HSP70_3"/>
    <property type="match status" value="1"/>
</dbReference>
<evidence type="ECO:0000313" key="11">
    <source>
        <dbReference type="Proteomes" id="UP001161247"/>
    </source>
</evidence>
<dbReference type="PROSITE" id="PS00329">
    <property type="entry name" value="HSP70_2"/>
    <property type="match status" value="1"/>
</dbReference>
<dbReference type="AlphaFoldDB" id="A0AAV1CP07"/>
<dbReference type="InterPro" id="IPR016024">
    <property type="entry name" value="ARM-type_fold"/>
</dbReference>
<keyword evidence="1" id="KW-0677">Repeat</keyword>